<feature type="domain" description="F-box" evidence="2">
    <location>
        <begin position="57"/>
        <end position="141"/>
    </location>
</feature>
<dbReference type="PANTHER" id="PTHR42085">
    <property type="entry name" value="F-BOX DOMAIN-CONTAINING PROTEIN"/>
    <property type="match status" value="1"/>
</dbReference>
<accession>A0A9W9D9M1</accession>
<evidence type="ECO:0000256" key="1">
    <source>
        <dbReference type="SAM" id="MobiDB-lite"/>
    </source>
</evidence>
<dbReference type="EMBL" id="JAPEVA010000023">
    <property type="protein sequence ID" value="KAJ4407007.1"/>
    <property type="molecule type" value="Genomic_DNA"/>
</dbReference>
<dbReference type="InterPro" id="IPR038883">
    <property type="entry name" value="AN11006-like"/>
</dbReference>
<organism evidence="3 4">
    <name type="scientific">Didymella pomorum</name>
    <dbReference type="NCBI Taxonomy" id="749634"/>
    <lineage>
        <taxon>Eukaryota</taxon>
        <taxon>Fungi</taxon>
        <taxon>Dikarya</taxon>
        <taxon>Ascomycota</taxon>
        <taxon>Pezizomycotina</taxon>
        <taxon>Dothideomycetes</taxon>
        <taxon>Pleosporomycetidae</taxon>
        <taxon>Pleosporales</taxon>
        <taxon>Pleosporineae</taxon>
        <taxon>Didymellaceae</taxon>
        <taxon>Didymella</taxon>
    </lineage>
</organism>
<dbReference type="Proteomes" id="UP001140510">
    <property type="component" value="Unassembled WGS sequence"/>
</dbReference>
<feature type="region of interest" description="Disordered" evidence="1">
    <location>
        <begin position="87"/>
        <end position="108"/>
    </location>
</feature>
<dbReference type="OrthoDB" id="3801343at2759"/>
<dbReference type="AlphaFoldDB" id="A0A9W9D9M1"/>
<comment type="caution">
    <text evidence="3">The sequence shown here is derived from an EMBL/GenBank/DDBJ whole genome shotgun (WGS) entry which is preliminary data.</text>
</comment>
<dbReference type="InterPro" id="IPR001810">
    <property type="entry name" value="F-box_dom"/>
</dbReference>
<dbReference type="PANTHER" id="PTHR42085:SF1">
    <property type="entry name" value="F-BOX DOMAIN-CONTAINING PROTEIN"/>
    <property type="match status" value="1"/>
</dbReference>
<proteinExistence type="predicted"/>
<evidence type="ECO:0000313" key="3">
    <source>
        <dbReference type="EMBL" id="KAJ4407007.1"/>
    </source>
</evidence>
<gene>
    <name evidence="3" type="ORF">N0V91_004173</name>
</gene>
<keyword evidence="4" id="KW-1185">Reference proteome</keyword>
<sequence length="310" mass="35817">MRAKPSSSIVKVAASEDAAGSKRKHTTDNERLLYARKHAKLGQLRLQPEDIALGYDNFKFLKLPSEVRNQIYEYATEHTHRCFPLLHGTPRTTSRRRELRPGNATDSSVPNRKSIPYLGLTQVCLQIRAEFRPMWLSTHRIPFNFTNSYFKAFFVARAPKVTRSNIFGLKISSLRIWVRKDDLGTVWTGCEVTRLFKHKARFPSCAIECQSLPEIVAEDTLRQLERLINHDAPVWRKAITASKFSQIRLSLHEDETTLVMHLVVKERFSEPWMKVISKKPSPEVMGRFLEQFDLEDTGARWEAEVSVDYS</sequence>
<evidence type="ECO:0000259" key="2">
    <source>
        <dbReference type="Pfam" id="PF13013"/>
    </source>
</evidence>
<dbReference type="Pfam" id="PF13013">
    <property type="entry name" value="F-box-like_2"/>
    <property type="match status" value="1"/>
</dbReference>
<evidence type="ECO:0000313" key="4">
    <source>
        <dbReference type="Proteomes" id="UP001140510"/>
    </source>
</evidence>
<reference evidence="3" key="1">
    <citation type="submission" date="2022-10" db="EMBL/GenBank/DDBJ databases">
        <title>Tapping the CABI collections for fungal endophytes: first genome assemblies for Collariella, Neodidymelliopsis, Ascochyta clinopodiicola, Didymella pomorum, Didymosphaeria variabile, Neocosmospora piperis and Neocucurbitaria cava.</title>
        <authorList>
            <person name="Hill R."/>
        </authorList>
    </citation>
    <scope>NUCLEOTIDE SEQUENCE</scope>
    <source>
        <strain evidence="3">IMI 355091</strain>
    </source>
</reference>
<feature type="region of interest" description="Disordered" evidence="1">
    <location>
        <begin position="1"/>
        <end position="27"/>
    </location>
</feature>
<protein>
    <recommendedName>
        <fullName evidence="2">F-box domain-containing protein</fullName>
    </recommendedName>
</protein>
<name>A0A9W9D9M1_9PLEO</name>